<evidence type="ECO:0000256" key="1">
    <source>
        <dbReference type="ARBA" id="ARBA00022723"/>
    </source>
</evidence>
<dbReference type="InterPro" id="IPR027370">
    <property type="entry name" value="Znf-RING_euk"/>
</dbReference>
<reference evidence="7" key="1">
    <citation type="journal article" date="2023" name="Mol. Phylogenet. Evol.">
        <title>Genome-scale phylogeny and comparative genomics of the fungal order Sordariales.</title>
        <authorList>
            <person name="Hensen N."/>
            <person name="Bonometti L."/>
            <person name="Westerberg I."/>
            <person name="Brannstrom I.O."/>
            <person name="Guillou S."/>
            <person name="Cros-Aarteil S."/>
            <person name="Calhoun S."/>
            <person name="Haridas S."/>
            <person name="Kuo A."/>
            <person name="Mondo S."/>
            <person name="Pangilinan J."/>
            <person name="Riley R."/>
            <person name="LaButti K."/>
            <person name="Andreopoulos B."/>
            <person name="Lipzen A."/>
            <person name="Chen C."/>
            <person name="Yan M."/>
            <person name="Daum C."/>
            <person name="Ng V."/>
            <person name="Clum A."/>
            <person name="Steindorff A."/>
            <person name="Ohm R.A."/>
            <person name="Martin F."/>
            <person name="Silar P."/>
            <person name="Natvig D.O."/>
            <person name="Lalanne C."/>
            <person name="Gautier V."/>
            <person name="Ament-Velasquez S.L."/>
            <person name="Kruys A."/>
            <person name="Hutchinson M.I."/>
            <person name="Powell A.J."/>
            <person name="Barry K."/>
            <person name="Miller A.N."/>
            <person name="Grigoriev I.V."/>
            <person name="Debuchy R."/>
            <person name="Gladieux P."/>
            <person name="Hiltunen Thoren M."/>
            <person name="Johannesson H."/>
        </authorList>
    </citation>
    <scope>NUCLEOTIDE SEQUENCE [LARGE SCALE GENOMIC DNA]</scope>
    <source>
        <strain evidence="7">CBS 340.73</strain>
    </source>
</reference>
<comment type="caution">
    <text evidence="6">The sequence shown here is derived from an EMBL/GenBank/DDBJ whole genome shotgun (WGS) entry which is preliminary data.</text>
</comment>
<feature type="domain" description="RING-type" evidence="5">
    <location>
        <begin position="118"/>
        <end position="159"/>
    </location>
</feature>
<dbReference type="SUPFAM" id="SSF57850">
    <property type="entry name" value="RING/U-box"/>
    <property type="match status" value="1"/>
</dbReference>
<sequence>MKRKFAPSRRQSKRMFASADTIRCGFFPLRHYARAGPRREIPSKTVTIVDLTDETVENCTNCSGVVEKREEREGTVAYKVCGCVSCTDCIPNIKTKYSCLNHFGLGPQKVVRLYGTKCCICYGRASVVPRCGHSYCDECLDRYKVTKKRPDQLLCGVCREPLNEEDLVSITITHRGVAREKRVRIATKRGMRFGW</sequence>
<dbReference type="Pfam" id="PF13445">
    <property type="entry name" value="zf-RING_UBOX"/>
    <property type="match status" value="1"/>
</dbReference>
<name>A0AAN6MVJ6_9PEZI</name>
<evidence type="ECO:0000313" key="6">
    <source>
        <dbReference type="EMBL" id="KAK3933749.1"/>
    </source>
</evidence>
<dbReference type="EMBL" id="MU854079">
    <property type="protein sequence ID" value="KAK3933749.1"/>
    <property type="molecule type" value="Genomic_DNA"/>
</dbReference>
<dbReference type="Gene3D" id="3.30.40.10">
    <property type="entry name" value="Zinc/RING finger domain, C3HC4 (zinc finger)"/>
    <property type="match status" value="1"/>
</dbReference>
<dbReference type="Proteomes" id="UP001303473">
    <property type="component" value="Unassembled WGS sequence"/>
</dbReference>
<dbReference type="GO" id="GO:0008270">
    <property type="term" value="F:zinc ion binding"/>
    <property type="evidence" value="ECO:0007669"/>
    <property type="project" value="UniProtKB-KW"/>
</dbReference>
<evidence type="ECO:0000256" key="3">
    <source>
        <dbReference type="ARBA" id="ARBA00022833"/>
    </source>
</evidence>
<keyword evidence="3" id="KW-0862">Zinc</keyword>
<dbReference type="InterPro" id="IPR013083">
    <property type="entry name" value="Znf_RING/FYVE/PHD"/>
</dbReference>
<keyword evidence="2 4" id="KW-0863">Zinc-finger</keyword>
<keyword evidence="7" id="KW-1185">Reference proteome</keyword>
<dbReference type="AlphaFoldDB" id="A0AAN6MVJ6"/>
<proteinExistence type="predicted"/>
<dbReference type="InterPro" id="IPR017907">
    <property type="entry name" value="Znf_RING_CS"/>
</dbReference>
<evidence type="ECO:0000259" key="5">
    <source>
        <dbReference type="PROSITE" id="PS50089"/>
    </source>
</evidence>
<organism evidence="6 7">
    <name type="scientific">Diplogelasinospora grovesii</name>
    <dbReference type="NCBI Taxonomy" id="303347"/>
    <lineage>
        <taxon>Eukaryota</taxon>
        <taxon>Fungi</taxon>
        <taxon>Dikarya</taxon>
        <taxon>Ascomycota</taxon>
        <taxon>Pezizomycotina</taxon>
        <taxon>Sordariomycetes</taxon>
        <taxon>Sordariomycetidae</taxon>
        <taxon>Sordariales</taxon>
        <taxon>Diplogelasinosporaceae</taxon>
        <taxon>Diplogelasinospora</taxon>
    </lineage>
</organism>
<gene>
    <name evidence="6" type="ORF">QBC46DRAFT_401356</name>
</gene>
<protein>
    <recommendedName>
        <fullName evidence="5">RING-type domain-containing protein</fullName>
    </recommendedName>
</protein>
<dbReference type="InterPro" id="IPR001841">
    <property type="entry name" value="Znf_RING"/>
</dbReference>
<keyword evidence="1" id="KW-0479">Metal-binding</keyword>
<evidence type="ECO:0000256" key="2">
    <source>
        <dbReference type="ARBA" id="ARBA00022771"/>
    </source>
</evidence>
<evidence type="ECO:0000256" key="4">
    <source>
        <dbReference type="PROSITE-ProRule" id="PRU00175"/>
    </source>
</evidence>
<dbReference type="PROSITE" id="PS00518">
    <property type="entry name" value="ZF_RING_1"/>
    <property type="match status" value="1"/>
</dbReference>
<dbReference type="PROSITE" id="PS50089">
    <property type="entry name" value="ZF_RING_2"/>
    <property type="match status" value="1"/>
</dbReference>
<evidence type="ECO:0000313" key="7">
    <source>
        <dbReference type="Proteomes" id="UP001303473"/>
    </source>
</evidence>
<accession>A0AAN6MVJ6</accession>